<dbReference type="SUPFAM" id="SSF56801">
    <property type="entry name" value="Acetyl-CoA synthetase-like"/>
    <property type="match status" value="1"/>
</dbReference>
<evidence type="ECO:0000313" key="3">
    <source>
        <dbReference type="EMBL" id="NER61491.1"/>
    </source>
</evidence>
<dbReference type="Gene3D" id="3.30.559.30">
    <property type="entry name" value="Nonribosomal peptide synthetase, condensation domain"/>
    <property type="match status" value="1"/>
</dbReference>
<comment type="caution">
    <text evidence="3">The sequence shown here is derived from an EMBL/GenBank/DDBJ whole genome shotgun (WGS) entry which is preliminary data.</text>
</comment>
<dbReference type="PANTHER" id="PTHR45527:SF1">
    <property type="entry name" value="FATTY ACID SYNTHASE"/>
    <property type="match status" value="1"/>
</dbReference>
<dbReference type="InterPro" id="IPR000873">
    <property type="entry name" value="AMP-dep_synth/lig_dom"/>
</dbReference>
<dbReference type="EMBL" id="JAAHBV010000444">
    <property type="protein sequence ID" value="NER61491.1"/>
    <property type="molecule type" value="Genomic_DNA"/>
</dbReference>
<dbReference type="InterPro" id="IPR020845">
    <property type="entry name" value="AMP-binding_CS"/>
</dbReference>
<dbReference type="PANTHER" id="PTHR45527">
    <property type="entry name" value="NONRIBOSOMAL PEPTIDE SYNTHETASE"/>
    <property type="match status" value="1"/>
</dbReference>
<evidence type="ECO:0000313" key="4">
    <source>
        <dbReference type="Proteomes" id="UP000480410"/>
    </source>
</evidence>
<dbReference type="PROSITE" id="PS00455">
    <property type="entry name" value="AMP_BINDING"/>
    <property type="match status" value="1"/>
</dbReference>
<dbReference type="Pfam" id="PF00501">
    <property type="entry name" value="AMP-binding"/>
    <property type="match status" value="1"/>
</dbReference>
<proteinExistence type="predicted"/>
<reference evidence="3 4" key="1">
    <citation type="submission" date="2020-02" db="EMBL/GenBank/DDBJ databases">
        <title>Broccoli isolated Pseudomonas sp.</title>
        <authorList>
            <person name="Fujikawa T."/>
            <person name="Sawada H."/>
        </authorList>
    </citation>
    <scope>NUCLEOTIDE SEQUENCE [LARGE SCALE GENOMIC DNA]</scope>
    <source>
        <strain evidence="3 4">MAFF212428</strain>
    </source>
</reference>
<feature type="domain" description="Condensation" evidence="2">
    <location>
        <begin position="109"/>
        <end position="530"/>
    </location>
</feature>
<dbReference type="GO" id="GO:0003824">
    <property type="term" value="F:catalytic activity"/>
    <property type="evidence" value="ECO:0007669"/>
    <property type="project" value="InterPro"/>
</dbReference>
<evidence type="ECO:0000259" key="2">
    <source>
        <dbReference type="Pfam" id="PF00668"/>
    </source>
</evidence>
<dbReference type="Proteomes" id="UP000480410">
    <property type="component" value="Unassembled WGS sequence"/>
</dbReference>
<organism evidence="3 4">
    <name type="scientific">Pseudomonas brassicae</name>
    <dbReference type="NCBI Taxonomy" id="2708063"/>
    <lineage>
        <taxon>Bacteria</taxon>
        <taxon>Pseudomonadati</taxon>
        <taxon>Pseudomonadota</taxon>
        <taxon>Gammaproteobacteria</taxon>
        <taxon>Pseudomonadales</taxon>
        <taxon>Pseudomonadaceae</taxon>
        <taxon>Pseudomonas</taxon>
    </lineage>
</organism>
<dbReference type="InterPro" id="IPR001242">
    <property type="entry name" value="Condensation_dom"/>
</dbReference>
<dbReference type="CDD" id="cd19544">
    <property type="entry name" value="E-C_NRPS"/>
    <property type="match status" value="1"/>
</dbReference>
<protein>
    <submittedName>
        <fullName evidence="3">AMP-binding protein</fullName>
    </submittedName>
</protein>
<dbReference type="Gene3D" id="3.30.559.10">
    <property type="entry name" value="Chloramphenicol acetyltransferase-like domain"/>
    <property type="match status" value="1"/>
</dbReference>
<gene>
    <name evidence="3" type="ORF">G3435_19060</name>
</gene>
<feature type="non-terminal residue" evidence="3">
    <location>
        <position position="804"/>
    </location>
</feature>
<name>A0A6M0CVD7_9PSED</name>
<accession>A0A6M0CVD7</accession>
<dbReference type="AlphaFoldDB" id="A0A6M0CVD7"/>
<dbReference type="InterPro" id="IPR023213">
    <property type="entry name" value="CAT-like_dom_sf"/>
</dbReference>
<dbReference type="SUPFAM" id="SSF52777">
    <property type="entry name" value="CoA-dependent acyltransferases"/>
    <property type="match status" value="2"/>
</dbReference>
<dbReference type="InterPro" id="IPR044894">
    <property type="entry name" value="TubC_N_sf"/>
</dbReference>
<evidence type="ECO:0000259" key="1">
    <source>
        <dbReference type="Pfam" id="PF00501"/>
    </source>
</evidence>
<feature type="domain" description="AMP-dependent synthetase/ligase" evidence="1">
    <location>
        <begin position="554"/>
        <end position="792"/>
    </location>
</feature>
<dbReference type="Gene3D" id="3.40.50.980">
    <property type="match status" value="2"/>
</dbReference>
<dbReference type="Gene3D" id="1.10.10.1830">
    <property type="entry name" value="Non-ribosomal peptide synthase, adenylation domain"/>
    <property type="match status" value="1"/>
</dbReference>
<dbReference type="GO" id="GO:0044550">
    <property type="term" value="P:secondary metabolite biosynthetic process"/>
    <property type="evidence" value="ECO:0007669"/>
    <property type="project" value="TreeGrafter"/>
</dbReference>
<dbReference type="GO" id="GO:0043041">
    <property type="term" value="P:amino acid activation for nonribosomal peptide biosynthetic process"/>
    <property type="evidence" value="ECO:0007669"/>
    <property type="project" value="TreeGrafter"/>
</dbReference>
<sequence length="804" mass="86956">MSIHELLATLKHNDIQLALKDGQLVIQGNRQALSDSGLVARLREHKPALVAMIEQGRYSDGNRAGSALPDNRIAPGCRHITPDMLTLVDLDQASIDALVAAVPGGAANVQDIYPLAPLQQGILYHHASARGDDPYVMQVQFAFADHARLRAFAQALRRVVARHDILRTSVHWQGLETPVQVVWRHAELSVQAADAPGTLDLGQAPLIRLHYRENPGSERVHGTLLFHHIAMDHSALEVVRHEIQACLQGQAESLGAPVPFRNYVAQACLGVSEAQHEAFFREMLGDLDTPTLAYGLQDLSGDGSGVLEHSLALAPAVCLRLRGQARQHGVSVASLFHLGWARVLAGLTGGENVVFGTVLMGRLLGAEATERALGIFINTLPLRLDLQHQHVQDALHTTHQRLTALMRHEHAPLALAQRCSALPMGAPLFSTLFNYRHSAAAQHAPQAETAWQGIELLRAEERSTYPLTLSVDDLGEGFSLTAHTAPGLDAERMCSYLACALQRLVTALEQAPHTPMVQLSSLPSDERSLLVEGFNAVQVPPASGQTVHQRIECQAEQRPAGIAAQVGAQQLSYAALNRQANALAHHLIELGVRPDDRVAVLACRGLQTLVALVAVLKAGAGYVPVDPAHPDDRVRYLLEDSAPVVVLAQQALTGRLPPMHVPVVALDRPGWPQRHDNPQVPGLSPTNLAYVIYTSGSTGQPKGVIVEHHSLNNLVDWHCRAFALQAGSPTASVAGFGFDAMAWEVWPALCAGAVLHLPPADIVNEQLDALLDWWQAQPLHVAFLPTPVAEYAFSRGVQHPTLRT</sequence>
<dbReference type="GO" id="GO:0005737">
    <property type="term" value="C:cytoplasm"/>
    <property type="evidence" value="ECO:0007669"/>
    <property type="project" value="TreeGrafter"/>
</dbReference>
<dbReference type="FunFam" id="3.40.50.980:FF:000001">
    <property type="entry name" value="Non-ribosomal peptide synthetase"/>
    <property type="match status" value="1"/>
</dbReference>
<dbReference type="Pfam" id="PF00668">
    <property type="entry name" value="Condensation"/>
    <property type="match status" value="1"/>
</dbReference>
<dbReference type="GO" id="GO:0031177">
    <property type="term" value="F:phosphopantetheine binding"/>
    <property type="evidence" value="ECO:0007669"/>
    <property type="project" value="TreeGrafter"/>
</dbReference>